<evidence type="ECO:0000256" key="3">
    <source>
        <dbReference type="ARBA" id="ARBA00022989"/>
    </source>
</evidence>
<dbReference type="STRING" id="1849047.A0A3D8S1B8"/>
<evidence type="ECO:0000256" key="5">
    <source>
        <dbReference type="SAM" id="Phobius"/>
    </source>
</evidence>
<evidence type="ECO:0000313" key="7">
    <source>
        <dbReference type="EMBL" id="RDW80058.1"/>
    </source>
</evidence>
<evidence type="ECO:0000259" key="6">
    <source>
        <dbReference type="Pfam" id="PF13813"/>
    </source>
</evidence>
<dbReference type="InterPro" id="IPR032805">
    <property type="entry name" value="Wax_synthase_dom"/>
</dbReference>
<dbReference type="AlphaFoldDB" id="A0A3D8S1B8"/>
<comment type="caution">
    <text evidence="7">The sequence shown here is derived from an EMBL/GenBank/DDBJ whole genome shotgun (WGS) entry which is preliminary data.</text>
</comment>
<proteinExistence type="predicted"/>
<keyword evidence="8" id="KW-1185">Reference proteome</keyword>
<gene>
    <name evidence="7" type="ORF">BP6252_04696</name>
</gene>
<keyword evidence="2 5" id="KW-0812">Transmembrane</keyword>
<name>A0A3D8S1B8_9HELO</name>
<reference evidence="7 8" key="1">
    <citation type="journal article" date="2018" name="IMA Fungus">
        <title>IMA Genome-F 9: Draft genome sequence of Annulohypoxylon stygium, Aspergillus mulundensis, Berkeleyomyces basicola (syn. Thielaviopsis basicola), Ceratocystis smalleyi, two Cercospora beticola strains, Coleophoma cylindrospora, Fusarium fracticaudum, Phialophora cf. hyalina, and Morchella septimelata.</title>
        <authorList>
            <person name="Wingfield B.D."/>
            <person name="Bills G.F."/>
            <person name="Dong Y."/>
            <person name="Huang W."/>
            <person name="Nel W.J."/>
            <person name="Swalarsk-Parry B.S."/>
            <person name="Vaghefi N."/>
            <person name="Wilken P.M."/>
            <person name="An Z."/>
            <person name="de Beer Z.W."/>
            <person name="De Vos L."/>
            <person name="Chen L."/>
            <person name="Duong T.A."/>
            <person name="Gao Y."/>
            <person name="Hammerbacher A."/>
            <person name="Kikkert J.R."/>
            <person name="Li Y."/>
            <person name="Li H."/>
            <person name="Li K."/>
            <person name="Li Q."/>
            <person name="Liu X."/>
            <person name="Ma X."/>
            <person name="Naidoo K."/>
            <person name="Pethybridge S.J."/>
            <person name="Sun J."/>
            <person name="Steenkamp E.T."/>
            <person name="van der Nest M.A."/>
            <person name="van Wyk S."/>
            <person name="Wingfield M.J."/>
            <person name="Xiong C."/>
            <person name="Yue Q."/>
            <person name="Zhang X."/>
        </authorList>
    </citation>
    <scope>NUCLEOTIDE SEQUENCE [LARGE SCALE GENOMIC DNA]</scope>
    <source>
        <strain evidence="7 8">BP6252</strain>
    </source>
</reference>
<accession>A0A3D8S1B8</accession>
<keyword evidence="3 5" id="KW-1133">Transmembrane helix</keyword>
<dbReference type="GO" id="GO:0016020">
    <property type="term" value="C:membrane"/>
    <property type="evidence" value="ECO:0007669"/>
    <property type="project" value="UniProtKB-SubCell"/>
</dbReference>
<sequence length="404" mass="46308">MEPYPDLSSRSPLPPFLVPSIILITAATLTLPRSNTVSVTALLLILAILSQLPRYTVGAADYVNGCQAGIALLRFLALSFCRDPRKECWRVDEIGAGNEQTEDPEKLWKKKSTYQRWKWALPLVLSVREIGYSSQAKNIPTTVPRGYPIWKYCTIQAFKALWYFLLYDICETSVQHIVRAGFSTILSQAPERQLYLAWLAAFKEYFQIAMQYFAASSLTTALRIYDPQDWPPMFGQWKDAYTVRNFWGRTYHQMMRTSLTVPSKYITTHILHLPKNSLITKYTQLYLVFFLSATFHYMGGLFAARQELGEYKFFMFQAAVITFEDFVGWLFAGNSSSSAKSKEPNGGKEGESGVPPWRRVLGWFWVMACMSYSLRGWVDGRVRGGEWSGRQMPISIVEKLWPVK</sequence>
<feature type="transmembrane region" description="Helical" evidence="5">
    <location>
        <begin position="311"/>
        <end position="332"/>
    </location>
</feature>
<protein>
    <recommendedName>
        <fullName evidence="6">Wax synthase domain-containing protein</fullName>
    </recommendedName>
</protein>
<dbReference type="Proteomes" id="UP000256645">
    <property type="component" value="Unassembled WGS sequence"/>
</dbReference>
<dbReference type="EMBL" id="PDLM01000004">
    <property type="protein sequence ID" value="RDW80058.1"/>
    <property type="molecule type" value="Genomic_DNA"/>
</dbReference>
<feature type="domain" description="Wax synthase" evidence="6">
    <location>
        <begin position="230"/>
        <end position="315"/>
    </location>
</feature>
<dbReference type="Pfam" id="PF13813">
    <property type="entry name" value="MBOAT_2"/>
    <property type="match status" value="1"/>
</dbReference>
<evidence type="ECO:0000256" key="4">
    <source>
        <dbReference type="ARBA" id="ARBA00023136"/>
    </source>
</evidence>
<evidence type="ECO:0000256" key="1">
    <source>
        <dbReference type="ARBA" id="ARBA00004141"/>
    </source>
</evidence>
<organism evidence="7 8">
    <name type="scientific">Coleophoma cylindrospora</name>
    <dbReference type="NCBI Taxonomy" id="1849047"/>
    <lineage>
        <taxon>Eukaryota</taxon>
        <taxon>Fungi</taxon>
        <taxon>Dikarya</taxon>
        <taxon>Ascomycota</taxon>
        <taxon>Pezizomycotina</taxon>
        <taxon>Leotiomycetes</taxon>
        <taxon>Helotiales</taxon>
        <taxon>Dermateaceae</taxon>
        <taxon>Coleophoma</taxon>
    </lineage>
</organism>
<keyword evidence="4 5" id="KW-0472">Membrane</keyword>
<comment type="subcellular location">
    <subcellularLocation>
        <location evidence="1">Membrane</location>
        <topology evidence="1">Multi-pass membrane protein</topology>
    </subcellularLocation>
</comment>
<evidence type="ECO:0000313" key="8">
    <source>
        <dbReference type="Proteomes" id="UP000256645"/>
    </source>
</evidence>
<dbReference type="OrthoDB" id="1077582at2759"/>
<feature type="transmembrane region" description="Helical" evidence="5">
    <location>
        <begin position="285"/>
        <end position="305"/>
    </location>
</feature>
<evidence type="ECO:0000256" key="2">
    <source>
        <dbReference type="ARBA" id="ARBA00022692"/>
    </source>
</evidence>
<feature type="transmembrane region" description="Helical" evidence="5">
    <location>
        <begin position="12"/>
        <end position="31"/>
    </location>
</feature>